<comment type="caution">
    <text evidence="9">The sequence shown here is derived from an EMBL/GenBank/DDBJ whole genome shotgun (WGS) entry which is preliminary data.</text>
</comment>
<organism evidence="9 10">
    <name type="scientific">Grylomicrobium aquisgranensis</name>
    <dbReference type="NCBI Taxonomy" id="2926318"/>
    <lineage>
        <taxon>Bacteria</taxon>
        <taxon>Bacillati</taxon>
        <taxon>Bacillota</taxon>
        <taxon>Erysipelotrichia</taxon>
        <taxon>Erysipelotrichales</taxon>
        <taxon>Erysipelotrichaceae</taxon>
        <taxon>Grylomicrobium</taxon>
    </lineage>
</organism>
<evidence type="ECO:0000256" key="2">
    <source>
        <dbReference type="ARBA" id="ARBA00006490"/>
    </source>
</evidence>
<dbReference type="InterPro" id="IPR015424">
    <property type="entry name" value="PyrdxlP-dep_Trfase"/>
</dbReference>
<evidence type="ECO:0000256" key="4">
    <source>
        <dbReference type="ARBA" id="ARBA00022898"/>
    </source>
</evidence>
<feature type="domain" description="Aminotransferase class V" evidence="8">
    <location>
        <begin position="7"/>
        <end position="366"/>
    </location>
</feature>
<keyword evidence="6" id="KW-0411">Iron-sulfur</keyword>
<dbReference type="InterPro" id="IPR020578">
    <property type="entry name" value="Aminotrans_V_PyrdxlP_BS"/>
</dbReference>
<dbReference type="SUPFAM" id="SSF53383">
    <property type="entry name" value="PLP-dependent transferases"/>
    <property type="match status" value="1"/>
</dbReference>
<dbReference type="AlphaFoldDB" id="A0AB35U2T9"/>
<dbReference type="Pfam" id="PF00266">
    <property type="entry name" value="Aminotran_5"/>
    <property type="match status" value="1"/>
</dbReference>
<dbReference type="GO" id="GO:0046872">
    <property type="term" value="F:metal ion binding"/>
    <property type="evidence" value="ECO:0007669"/>
    <property type="project" value="UniProtKB-KW"/>
</dbReference>
<protein>
    <submittedName>
        <fullName evidence="9">Cysteine desulfurase</fullName>
    </submittedName>
</protein>
<dbReference type="InterPro" id="IPR015421">
    <property type="entry name" value="PyrdxlP-dep_Trfase_major"/>
</dbReference>
<evidence type="ECO:0000256" key="5">
    <source>
        <dbReference type="ARBA" id="ARBA00023004"/>
    </source>
</evidence>
<dbReference type="Gene3D" id="1.10.260.50">
    <property type="match status" value="1"/>
</dbReference>
<evidence type="ECO:0000256" key="3">
    <source>
        <dbReference type="ARBA" id="ARBA00022723"/>
    </source>
</evidence>
<dbReference type="InterPro" id="IPR016454">
    <property type="entry name" value="Cysteine_dSase"/>
</dbReference>
<keyword evidence="3" id="KW-0479">Metal-binding</keyword>
<dbReference type="GO" id="GO:0051536">
    <property type="term" value="F:iron-sulfur cluster binding"/>
    <property type="evidence" value="ECO:0007669"/>
    <property type="project" value="UniProtKB-KW"/>
</dbReference>
<dbReference type="Gene3D" id="3.90.1150.10">
    <property type="entry name" value="Aspartate Aminotransferase, domain 1"/>
    <property type="match status" value="1"/>
</dbReference>
<dbReference type="InterPro" id="IPR015422">
    <property type="entry name" value="PyrdxlP-dep_Trfase_small"/>
</dbReference>
<dbReference type="Gene3D" id="3.40.640.10">
    <property type="entry name" value="Type I PLP-dependent aspartate aminotransferase-like (Major domain)"/>
    <property type="match status" value="1"/>
</dbReference>
<evidence type="ECO:0000256" key="7">
    <source>
        <dbReference type="RuleBase" id="RU004504"/>
    </source>
</evidence>
<evidence type="ECO:0000256" key="6">
    <source>
        <dbReference type="ARBA" id="ARBA00023014"/>
    </source>
</evidence>
<gene>
    <name evidence="9" type="ORF">MOZ60_08410</name>
</gene>
<dbReference type="GO" id="GO:0003824">
    <property type="term" value="F:catalytic activity"/>
    <property type="evidence" value="ECO:0007669"/>
    <property type="project" value="UniProtKB-ARBA"/>
</dbReference>
<dbReference type="Proteomes" id="UP001286174">
    <property type="component" value="Unassembled WGS sequence"/>
</dbReference>
<evidence type="ECO:0000313" key="10">
    <source>
        <dbReference type="Proteomes" id="UP001286174"/>
    </source>
</evidence>
<dbReference type="PIRSF" id="PIRSF005572">
    <property type="entry name" value="NifS"/>
    <property type="match status" value="1"/>
</dbReference>
<comment type="similarity">
    <text evidence="2">Belongs to the class-V pyridoxal-phosphate-dependent aminotransferase family. NifS/IscS subfamily.</text>
</comment>
<proteinExistence type="inferred from homology"/>
<dbReference type="PROSITE" id="PS00595">
    <property type="entry name" value="AA_TRANSFER_CLASS_5"/>
    <property type="match status" value="1"/>
</dbReference>
<comment type="cofactor">
    <cofactor evidence="1 7">
        <name>pyridoxal 5'-phosphate</name>
        <dbReference type="ChEBI" id="CHEBI:597326"/>
    </cofactor>
</comment>
<keyword evidence="4" id="KW-0663">Pyridoxal phosphate</keyword>
<dbReference type="PANTHER" id="PTHR11601">
    <property type="entry name" value="CYSTEINE DESULFURYLASE FAMILY MEMBER"/>
    <property type="match status" value="1"/>
</dbReference>
<evidence type="ECO:0000256" key="1">
    <source>
        <dbReference type="ARBA" id="ARBA00001933"/>
    </source>
</evidence>
<dbReference type="InterPro" id="IPR000192">
    <property type="entry name" value="Aminotrans_V_dom"/>
</dbReference>
<keyword evidence="10" id="KW-1185">Reference proteome</keyword>
<name>A0AB35U2T9_9FIRM</name>
<sequence length="380" mass="41538">MQKVHRVYFDSASTTNVNPDVLSTYESLLAQDYCNSESLYDEGIVIHHKMEKARAAAAGLLGVKSDEIIFTSGSSEANSSAIKGVTLAQKGKNHIVTSCVEHSSILNACRQMERLFHTRVDYLPVGADGRVSVDDVKKAVDEDTAIVSIMYVNNESGAINPIPEIADYVRHHTHAYMHVDLTQAVGKVDLDLSNIDLASISAHKLEGLKGSGILVKKGYVPFEPLINGGEQEFGIRGGTANAVADMVFAKTLRLALENGRRYHAYIKGMHDQLIAGLKQIPGIEINSPEDGVVSTINFSYEDIPSEVMQNALNQKGFMVSARSTCDSRSDNPSYVLLAMGYSRRRASSCIRVSLSRHNTPEEIDAFLSALKEITKQYGKV</sequence>
<keyword evidence="5" id="KW-0408">Iron</keyword>
<accession>A0AB35U2T9</accession>
<evidence type="ECO:0000313" key="9">
    <source>
        <dbReference type="EMBL" id="MDX8420113.1"/>
    </source>
</evidence>
<dbReference type="PANTHER" id="PTHR11601:SF50">
    <property type="entry name" value="CYSTEINE DESULFURASE ISCS 2-RELATED"/>
    <property type="match status" value="1"/>
</dbReference>
<dbReference type="EMBL" id="JALBUR010000022">
    <property type="protein sequence ID" value="MDX8420113.1"/>
    <property type="molecule type" value="Genomic_DNA"/>
</dbReference>
<dbReference type="RefSeq" id="WP_370596335.1">
    <property type="nucleotide sequence ID" value="NZ_JALBUR010000022.1"/>
</dbReference>
<reference evidence="9 10" key="1">
    <citation type="submission" date="2022-03" db="EMBL/GenBank/DDBJ databases">
        <title>Novel taxa within the pig intestine.</title>
        <authorList>
            <person name="Wylensek D."/>
            <person name="Bishof K."/>
            <person name="Afrizal A."/>
            <person name="Clavel T."/>
        </authorList>
    </citation>
    <scope>NUCLEOTIDE SEQUENCE [LARGE SCALE GENOMIC DNA]</scope>
    <source>
        <strain evidence="9 10">CLA-KB-P133</strain>
    </source>
</reference>
<evidence type="ECO:0000259" key="8">
    <source>
        <dbReference type="Pfam" id="PF00266"/>
    </source>
</evidence>